<dbReference type="InterPro" id="IPR049258">
    <property type="entry name" value="ODAD1_CC"/>
</dbReference>
<gene>
    <name evidence="5" type="primary">LOC103055691</name>
</gene>
<feature type="coiled-coil region" evidence="2">
    <location>
        <begin position="232"/>
        <end position="303"/>
    </location>
</feature>
<dbReference type="PANTHER" id="PTHR21694">
    <property type="entry name" value="COILED-COIL DOMAIN-CONTAINING PROTEIN 63"/>
    <property type="match status" value="1"/>
</dbReference>
<dbReference type="RefSeq" id="XP_025025959.1">
    <property type="nucleotide sequence ID" value="XM_025170191.1"/>
</dbReference>
<dbReference type="GO" id="GO:0036158">
    <property type="term" value="P:outer dynein arm assembly"/>
    <property type="evidence" value="ECO:0007669"/>
    <property type="project" value="TreeGrafter"/>
</dbReference>
<feature type="coiled-coil region" evidence="2">
    <location>
        <begin position="45"/>
        <end position="206"/>
    </location>
</feature>
<dbReference type="GeneID" id="103055691"/>
<evidence type="ECO:0000313" key="4">
    <source>
        <dbReference type="Proteomes" id="UP000695026"/>
    </source>
</evidence>
<feature type="coiled-coil region" evidence="2">
    <location>
        <begin position="351"/>
        <end position="396"/>
    </location>
</feature>
<dbReference type="Proteomes" id="UP000695026">
    <property type="component" value="Unplaced"/>
</dbReference>
<evidence type="ECO:0000256" key="1">
    <source>
        <dbReference type="ARBA" id="ARBA00023054"/>
    </source>
</evidence>
<evidence type="ECO:0000259" key="3">
    <source>
        <dbReference type="Pfam" id="PF21773"/>
    </source>
</evidence>
<protein>
    <submittedName>
        <fullName evidence="5">Coiled-coil domain-containing protein 114-like</fullName>
    </submittedName>
</protein>
<organism evidence="4 5">
    <name type="scientific">Python bivittatus</name>
    <name type="common">Burmese python</name>
    <name type="synonym">Python molurus bivittatus</name>
    <dbReference type="NCBI Taxonomy" id="176946"/>
    <lineage>
        <taxon>Eukaryota</taxon>
        <taxon>Metazoa</taxon>
        <taxon>Chordata</taxon>
        <taxon>Craniata</taxon>
        <taxon>Vertebrata</taxon>
        <taxon>Euteleostomi</taxon>
        <taxon>Lepidosauria</taxon>
        <taxon>Squamata</taxon>
        <taxon>Bifurcata</taxon>
        <taxon>Unidentata</taxon>
        <taxon>Episquamata</taxon>
        <taxon>Toxicofera</taxon>
        <taxon>Serpentes</taxon>
        <taxon>Henophidia</taxon>
        <taxon>Pythonidae</taxon>
        <taxon>Python</taxon>
    </lineage>
</organism>
<accession>A0A9F5IJT8</accession>
<dbReference type="Pfam" id="PF21773">
    <property type="entry name" value="ODAD1_CC"/>
    <property type="match status" value="1"/>
</dbReference>
<dbReference type="AlphaFoldDB" id="A0A9F5IJT8"/>
<dbReference type="InterPro" id="IPR051876">
    <property type="entry name" value="ODA-DC/CCD"/>
</dbReference>
<evidence type="ECO:0000313" key="5">
    <source>
        <dbReference type="RefSeq" id="XP_025025959.1"/>
    </source>
</evidence>
<evidence type="ECO:0000256" key="2">
    <source>
        <dbReference type="SAM" id="Coils"/>
    </source>
</evidence>
<dbReference type="GO" id="GO:0005930">
    <property type="term" value="C:axoneme"/>
    <property type="evidence" value="ECO:0007669"/>
    <property type="project" value="TreeGrafter"/>
</dbReference>
<keyword evidence="4" id="KW-1185">Reference proteome</keyword>
<dbReference type="KEGG" id="pbi:103055691"/>
<reference evidence="5" key="1">
    <citation type="submission" date="2025-08" db="UniProtKB">
        <authorList>
            <consortium name="RefSeq"/>
        </authorList>
    </citation>
    <scope>IDENTIFICATION</scope>
    <source>
        <tissue evidence="5">Liver</tissue>
    </source>
</reference>
<name>A0A9F5IJT8_PYTBI</name>
<dbReference type="OMA" id="MRCEDAM"/>
<dbReference type="GO" id="GO:0003341">
    <property type="term" value="P:cilium movement"/>
    <property type="evidence" value="ECO:0007669"/>
    <property type="project" value="TreeGrafter"/>
</dbReference>
<dbReference type="PANTHER" id="PTHR21694:SF35">
    <property type="entry name" value="OUTER DYNEIN ARM-DOCKING COMPLEX SUBUNIT 1"/>
    <property type="match status" value="1"/>
</dbReference>
<feature type="domain" description="ODAD1 central coiled coil region" evidence="3">
    <location>
        <begin position="148"/>
        <end position="430"/>
    </location>
</feature>
<dbReference type="OrthoDB" id="6766775at2759"/>
<keyword evidence="1 2" id="KW-0175">Coiled coil</keyword>
<proteinExistence type="predicted"/>
<sequence>MPFFKSTSSLRSDSSDGDLEGIAEGELARLQRQFRLLEGDRHAYALESRETIRKQMVEVKRLEKENEDLRYKQAVAEGEANQKKEKVKSDTLRSLLTQRDEVKEQIIKEKKRITRLDQEIQTWEKRLADRKQVVGSDTLIQEQRAHLQRRIQTVENQLDKISSEFSSQLVLNSQLREDLEILRVGHDRFEQQYKDLETELLDTRKAIVTVISTSSAAYDARDEAHARLGQLRDKAEKDLKQHIAEMKELERFLENDRRVSEFISIKLQERSFTEEALKAKAKKQEERRRKDSEEELLESYSSAFGKLLELTGSKDLNMALDTFIKERERNFAQFNYVNEQNNQKDRLWEEIHELCHEIQEIQKQNNQREAQQLLQLQETEARQEETVKEANQAEQNLKRFLKIWEQLKSAIESLFWKLQCDHSKLEKVLGGTTTAQDENVVIYLSIIEQKVNQLLTMYSYKKAEEKDQPYDTVETAQLLLGQTPGLRPTAVTIRPPTAGIGHDTVQEEDQKPLTHEELREKVIKDILSKAAALTLKKST</sequence>